<dbReference type="KEGG" id="geo:Geob_2916"/>
<reference evidence="1 2" key="1">
    <citation type="submission" date="2009-01" db="EMBL/GenBank/DDBJ databases">
        <title>Complete sequence of Geobacter sp. FRC-32.</title>
        <authorList>
            <consortium name="US DOE Joint Genome Institute"/>
            <person name="Lucas S."/>
            <person name="Copeland A."/>
            <person name="Lapidus A."/>
            <person name="Glavina del Rio T."/>
            <person name="Dalin E."/>
            <person name="Tice H."/>
            <person name="Bruce D."/>
            <person name="Goodwin L."/>
            <person name="Pitluck S."/>
            <person name="Saunders E."/>
            <person name="Brettin T."/>
            <person name="Detter J.C."/>
            <person name="Han C."/>
            <person name="Larimer F."/>
            <person name="Land M."/>
            <person name="Hauser L."/>
            <person name="Kyrpides N."/>
            <person name="Ovchinnikova G."/>
            <person name="Kostka J."/>
            <person name="Richardson P."/>
        </authorList>
    </citation>
    <scope>NUCLEOTIDE SEQUENCE [LARGE SCALE GENOMIC DNA]</scope>
    <source>
        <strain evidence="2">DSM 22248 / JCM 15807 / FRC-32</strain>
    </source>
</reference>
<dbReference type="RefSeq" id="WP_012647987.1">
    <property type="nucleotide sequence ID" value="NC_011979.1"/>
</dbReference>
<dbReference type="HOGENOM" id="CLU_868080_0_0_7"/>
<dbReference type="SMART" id="SM00028">
    <property type="entry name" value="TPR"/>
    <property type="match status" value="2"/>
</dbReference>
<evidence type="ECO:0008006" key="3">
    <source>
        <dbReference type="Google" id="ProtNLM"/>
    </source>
</evidence>
<evidence type="ECO:0000313" key="2">
    <source>
        <dbReference type="Proteomes" id="UP000007721"/>
    </source>
</evidence>
<sequence>MTIRRLTITDMTPVTGIVYYEPSADAILDGLDGKIHIPIGSMPIPLLAEDHSALGASSPGYDAVGRGIYQLLRANPDAVGSSNYANLLQQAYPHYLSELASHIVMLDQKDVEVTYLDRKINYLKIFALIEPENAQFPFEIGKTLLDKGMRLSALHLSTISLYRAVDFLEKARQFDPKHMPAQNTLGEVYYLLGKYDKALSCWSGIISELDKVEAEKLEARLKKIEAGEFPRIPVVDYLEAVAVAMSLFEAGQYEESAAIYQDIIDDAAFCQQFPLPELYYYLALCCKNMAMPKYAEEYLQEALAINPAYDEARAALDQLY</sequence>
<dbReference type="SUPFAM" id="SSF48452">
    <property type="entry name" value="TPR-like"/>
    <property type="match status" value="2"/>
</dbReference>
<dbReference type="EMBL" id="CP001390">
    <property type="protein sequence ID" value="ACM21259.1"/>
    <property type="molecule type" value="Genomic_DNA"/>
</dbReference>
<keyword evidence="2" id="KW-1185">Reference proteome</keyword>
<accession>B9M2R3</accession>
<organism evidence="1 2">
    <name type="scientific">Geotalea daltonii (strain DSM 22248 / JCM 15807 / FRC-32)</name>
    <name type="common">Geobacter daltonii</name>
    <dbReference type="NCBI Taxonomy" id="316067"/>
    <lineage>
        <taxon>Bacteria</taxon>
        <taxon>Pseudomonadati</taxon>
        <taxon>Thermodesulfobacteriota</taxon>
        <taxon>Desulfuromonadia</taxon>
        <taxon>Geobacterales</taxon>
        <taxon>Geobacteraceae</taxon>
        <taxon>Geotalea</taxon>
    </lineage>
</organism>
<dbReference type="InterPro" id="IPR019734">
    <property type="entry name" value="TPR_rpt"/>
</dbReference>
<dbReference type="InterPro" id="IPR011990">
    <property type="entry name" value="TPR-like_helical_dom_sf"/>
</dbReference>
<proteinExistence type="predicted"/>
<evidence type="ECO:0000313" key="1">
    <source>
        <dbReference type="EMBL" id="ACM21259.1"/>
    </source>
</evidence>
<name>B9M2R3_GEODF</name>
<dbReference type="Proteomes" id="UP000007721">
    <property type="component" value="Chromosome"/>
</dbReference>
<protein>
    <recommendedName>
        <fullName evidence="3">Tetratricopeptide repeat protein</fullName>
    </recommendedName>
</protein>
<dbReference type="AlphaFoldDB" id="B9M2R3"/>
<dbReference type="eggNOG" id="COG0457">
    <property type="taxonomic scope" value="Bacteria"/>
</dbReference>
<dbReference type="Gene3D" id="1.25.40.10">
    <property type="entry name" value="Tetratricopeptide repeat domain"/>
    <property type="match status" value="2"/>
</dbReference>
<dbReference type="STRING" id="316067.Geob_2916"/>
<gene>
    <name evidence="1" type="ordered locus">Geob_2916</name>
</gene>